<proteinExistence type="predicted"/>
<dbReference type="WBParaSite" id="SCUD_0000911001-mRNA-1">
    <property type="protein sequence ID" value="SCUD_0000911001-mRNA-1"/>
    <property type="gene ID" value="SCUD_0000911001"/>
</dbReference>
<accession>A0A183K297</accession>
<organism evidence="1">
    <name type="scientific">Schistosoma curassoni</name>
    <dbReference type="NCBI Taxonomy" id="6186"/>
    <lineage>
        <taxon>Eukaryota</taxon>
        <taxon>Metazoa</taxon>
        <taxon>Spiralia</taxon>
        <taxon>Lophotrochozoa</taxon>
        <taxon>Platyhelminthes</taxon>
        <taxon>Trematoda</taxon>
        <taxon>Digenea</taxon>
        <taxon>Strigeidida</taxon>
        <taxon>Schistosomatoidea</taxon>
        <taxon>Schistosomatidae</taxon>
        <taxon>Schistosoma</taxon>
    </lineage>
</organism>
<reference evidence="1" key="1">
    <citation type="submission" date="2016-06" db="UniProtKB">
        <authorList>
            <consortium name="WormBaseParasite"/>
        </authorList>
    </citation>
    <scope>IDENTIFICATION</scope>
</reference>
<protein>
    <submittedName>
        <fullName evidence="1">Uncharacterized protein</fullName>
    </submittedName>
</protein>
<name>A0A183K297_9TREM</name>
<evidence type="ECO:0000313" key="1">
    <source>
        <dbReference type="WBParaSite" id="SCUD_0000911001-mRNA-1"/>
    </source>
</evidence>
<dbReference type="AlphaFoldDB" id="A0A183K297"/>
<sequence length="72" mass="8459">MYPTIICKIIIEIFSSWFHWYIAIEFNKYCFVETIIQVISSKITVNKFNRSAKSSTVERCANDIELNKSMNS</sequence>